<dbReference type="Pfam" id="PF04688">
    <property type="entry name" value="Holin_SPP1"/>
    <property type="match status" value="1"/>
</dbReference>
<evidence type="ECO:0000313" key="7">
    <source>
        <dbReference type="Proteomes" id="UP001168435"/>
    </source>
</evidence>
<comment type="caution">
    <text evidence="6">The sequence shown here is derived from an EMBL/GenBank/DDBJ whole genome shotgun (WGS) entry which is preliminary data.</text>
</comment>
<reference evidence="6" key="2">
    <citation type="submission" date="2024-05" db="EMBL/GenBank/DDBJ databases">
        <title>Identification and characterization of horizontal gene transfer across gut microbiota members of farm animals based on homology search.</title>
        <authorList>
            <person name="Schwarzerova J."/>
            <person name="Nykrynova M."/>
            <person name="Jureckova K."/>
            <person name="Cejkova D."/>
            <person name="Rychlik I."/>
        </authorList>
    </citation>
    <scope>NUCLEOTIDE SEQUENCE</scope>
    <source>
        <strain evidence="6">176_SSukc20</strain>
    </source>
</reference>
<evidence type="ECO:0000256" key="2">
    <source>
        <dbReference type="ARBA" id="ARBA00022692"/>
    </source>
</evidence>
<evidence type="ECO:0000313" key="6">
    <source>
        <dbReference type="EMBL" id="MDN0064193.1"/>
    </source>
</evidence>
<proteinExistence type="predicted"/>
<evidence type="ECO:0000256" key="5">
    <source>
        <dbReference type="SAM" id="Phobius"/>
    </source>
</evidence>
<organism evidence="6 7">
    <name type="scientific">Collinsella ihumii</name>
    <dbReference type="NCBI Taxonomy" id="1720204"/>
    <lineage>
        <taxon>Bacteria</taxon>
        <taxon>Bacillati</taxon>
        <taxon>Actinomycetota</taxon>
        <taxon>Coriobacteriia</taxon>
        <taxon>Coriobacteriales</taxon>
        <taxon>Coriobacteriaceae</taxon>
        <taxon>Collinsella</taxon>
    </lineage>
</organism>
<dbReference type="EMBL" id="JAUEIQ010000007">
    <property type="protein sequence ID" value="MDN0064193.1"/>
    <property type="molecule type" value="Genomic_DNA"/>
</dbReference>
<feature type="transmembrane region" description="Helical" evidence="5">
    <location>
        <begin position="34"/>
        <end position="53"/>
    </location>
</feature>
<name>A0ABT7XFL4_9ACTN</name>
<keyword evidence="3 5" id="KW-1133">Transmembrane helix</keyword>
<keyword evidence="7" id="KW-1185">Reference proteome</keyword>
<evidence type="ECO:0000256" key="1">
    <source>
        <dbReference type="ARBA" id="ARBA00004370"/>
    </source>
</evidence>
<evidence type="ECO:0000256" key="4">
    <source>
        <dbReference type="ARBA" id="ARBA00023136"/>
    </source>
</evidence>
<accession>A0ABT7XFL4</accession>
<dbReference type="InterPro" id="IPR006479">
    <property type="entry name" value="Holin"/>
</dbReference>
<sequence length="78" mass="8269">MDYTKDRIVAIVRLAVMLVSAVAGGVGLTVDSDALATVALCAIALITAVYSWWKNANLTEAAARAQEYLEEIKAGRNA</sequence>
<dbReference type="RefSeq" id="WP_289820869.1">
    <property type="nucleotide sequence ID" value="NZ_JAUEIM010000020.1"/>
</dbReference>
<dbReference type="Proteomes" id="UP001168435">
    <property type="component" value="Unassembled WGS sequence"/>
</dbReference>
<keyword evidence="2 5" id="KW-0812">Transmembrane</keyword>
<feature type="transmembrane region" description="Helical" evidence="5">
    <location>
        <begin position="7"/>
        <end position="28"/>
    </location>
</feature>
<reference evidence="6" key="1">
    <citation type="submission" date="2023-06" db="EMBL/GenBank/DDBJ databases">
        <authorList>
            <person name="Zeman M."/>
            <person name="Kubasova T."/>
            <person name="Jahodarova E."/>
            <person name="Nykrynova M."/>
            <person name="Rychlik I."/>
        </authorList>
    </citation>
    <scope>NUCLEOTIDE SEQUENCE</scope>
    <source>
        <strain evidence="6">176_SSukc20</strain>
    </source>
</reference>
<comment type="subcellular location">
    <subcellularLocation>
        <location evidence="1">Membrane</location>
    </subcellularLocation>
</comment>
<protein>
    <submittedName>
        <fullName evidence="6">Phage holin</fullName>
    </submittedName>
</protein>
<evidence type="ECO:0000256" key="3">
    <source>
        <dbReference type="ARBA" id="ARBA00022989"/>
    </source>
</evidence>
<gene>
    <name evidence="6" type="ORF">QVN30_07720</name>
</gene>
<keyword evidence="4 5" id="KW-0472">Membrane</keyword>